<dbReference type="GO" id="GO:0005576">
    <property type="term" value="C:extracellular region"/>
    <property type="evidence" value="ECO:0007669"/>
    <property type="project" value="TreeGrafter"/>
</dbReference>
<evidence type="ECO:0000256" key="2">
    <source>
        <dbReference type="ARBA" id="ARBA00022801"/>
    </source>
</evidence>
<dbReference type="BioCyc" id="RPAL652103:RPDX1_RS23580-MONOMER"/>
<evidence type="ECO:0000256" key="5">
    <source>
        <dbReference type="SAM" id="SignalP"/>
    </source>
</evidence>
<evidence type="ECO:0000256" key="4">
    <source>
        <dbReference type="RuleBase" id="RU361153"/>
    </source>
</evidence>
<dbReference type="GO" id="GO:0008422">
    <property type="term" value="F:beta-glucosidase activity"/>
    <property type="evidence" value="ECO:0007669"/>
    <property type="project" value="TreeGrafter"/>
</dbReference>
<gene>
    <name evidence="7" type="ordered locus">Rpdx1_4768</name>
</gene>
<organism evidence="7 8">
    <name type="scientific">Rhodopseudomonas palustris (strain DX-1)</name>
    <dbReference type="NCBI Taxonomy" id="652103"/>
    <lineage>
        <taxon>Bacteria</taxon>
        <taxon>Pseudomonadati</taxon>
        <taxon>Pseudomonadota</taxon>
        <taxon>Alphaproteobacteria</taxon>
        <taxon>Hyphomicrobiales</taxon>
        <taxon>Nitrobacteraceae</taxon>
        <taxon>Rhodopseudomonas</taxon>
    </lineage>
</organism>
<dbReference type="InterPro" id="IPR001547">
    <property type="entry name" value="Glyco_hydro_5"/>
</dbReference>
<dbReference type="SUPFAM" id="SSF51445">
    <property type="entry name" value="(Trans)glycosidases"/>
    <property type="match status" value="1"/>
</dbReference>
<sequence length="344" mass="39043" precursor="true">MLRGGGIARLIATMLLASAVVAPVAGATRVSDDFAMASRMARGVNILGYDGIWEGGVDAPFRLDHLDKIRQAGFDHVRINLFGFKFMDSADRLSDVYLERLDLVIHSAISAGLIPVIDAHDTETCQIQIDVCRRKLAAFWRQVADRYAGQFPSLVFELLNEPGGHMTIAQWNSLLRELLATVRSSNPERIVVVAALNTPEASIESLELPATDRRIIVTFHYYEPFDFTHQGAPWSERLAGLPAREWGSEQDRAKVAADFDRVQRFAAREARPVYLGEFGVYERAPRASRLRYLDDVARAAERRGWPWAYWQFDHDFALFDTERQIWHADVLRALIPPRRPLRRD</sequence>
<keyword evidence="3 4" id="KW-0326">Glycosidase</keyword>
<keyword evidence="1 5" id="KW-0732">Signal</keyword>
<dbReference type="InterPro" id="IPR017853">
    <property type="entry name" value="GH"/>
</dbReference>
<dbReference type="PANTHER" id="PTHR31297">
    <property type="entry name" value="GLUCAN ENDO-1,6-BETA-GLUCOSIDASE B"/>
    <property type="match status" value="1"/>
</dbReference>
<reference evidence="7" key="1">
    <citation type="submission" date="2010-12" db="EMBL/GenBank/DDBJ databases">
        <title>Complete sequence of Rhodopseudomonas palustris DX-1.</title>
        <authorList>
            <consortium name="US DOE Joint Genome Institute"/>
            <person name="Lucas S."/>
            <person name="Copeland A."/>
            <person name="Lapidus A."/>
            <person name="Cheng J.-F."/>
            <person name="Goodwin L."/>
            <person name="Pitluck S."/>
            <person name="Misra M."/>
            <person name="Chertkov O."/>
            <person name="Detter J.C."/>
            <person name="Han C."/>
            <person name="Tapia R."/>
            <person name="Land M."/>
            <person name="Hauser L."/>
            <person name="Kyrpides N."/>
            <person name="Ivanova N."/>
            <person name="Ovchinnikova G."/>
            <person name="Logan B."/>
            <person name="Oda Y."/>
            <person name="Harwood C."/>
            <person name="Woyke T."/>
        </authorList>
    </citation>
    <scope>NUCLEOTIDE SEQUENCE [LARGE SCALE GENOMIC DNA]</scope>
    <source>
        <strain evidence="7">DX-1</strain>
    </source>
</reference>
<name>E6VE06_RHOPX</name>
<dbReference type="InterPro" id="IPR050386">
    <property type="entry name" value="Glycosyl_hydrolase_5"/>
</dbReference>
<accession>E6VE06</accession>
<dbReference type="Proteomes" id="UP000001402">
    <property type="component" value="Chromosome"/>
</dbReference>
<dbReference type="GO" id="GO:0009986">
    <property type="term" value="C:cell surface"/>
    <property type="evidence" value="ECO:0007669"/>
    <property type="project" value="TreeGrafter"/>
</dbReference>
<dbReference type="Pfam" id="PF00150">
    <property type="entry name" value="Cellulase"/>
    <property type="match status" value="1"/>
</dbReference>
<evidence type="ECO:0000256" key="1">
    <source>
        <dbReference type="ARBA" id="ARBA00022729"/>
    </source>
</evidence>
<dbReference type="AlphaFoldDB" id="E6VE06"/>
<evidence type="ECO:0000259" key="6">
    <source>
        <dbReference type="Pfam" id="PF00150"/>
    </source>
</evidence>
<evidence type="ECO:0000256" key="3">
    <source>
        <dbReference type="ARBA" id="ARBA00023295"/>
    </source>
</evidence>
<dbReference type="eggNOG" id="COG2730">
    <property type="taxonomic scope" value="Bacteria"/>
</dbReference>
<comment type="similarity">
    <text evidence="4">Belongs to the glycosyl hydrolase 5 (cellulase A) family.</text>
</comment>
<feature type="chain" id="PRO_5003210641" evidence="5">
    <location>
        <begin position="28"/>
        <end position="344"/>
    </location>
</feature>
<dbReference type="PANTHER" id="PTHR31297:SF17">
    <property type="entry name" value="ENDOGLUCANASE"/>
    <property type="match status" value="1"/>
</dbReference>
<dbReference type="EMBL" id="CP002418">
    <property type="protein sequence ID" value="ADU46314.1"/>
    <property type="molecule type" value="Genomic_DNA"/>
</dbReference>
<feature type="domain" description="Glycoside hydrolase family 5" evidence="6">
    <location>
        <begin position="65"/>
        <end position="313"/>
    </location>
</feature>
<dbReference type="GO" id="GO:0009251">
    <property type="term" value="P:glucan catabolic process"/>
    <property type="evidence" value="ECO:0007669"/>
    <property type="project" value="TreeGrafter"/>
</dbReference>
<dbReference type="HOGENOM" id="CLU_018668_1_0_5"/>
<proteinExistence type="inferred from homology"/>
<dbReference type="KEGG" id="rpx:Rpdx1_4768"/>
<feature type="signal peptide" evidence="5">
    <location>
        <begin position="1"/>
        <end position="27"/>
    </location>
</feature>
<evidence type="ECO:0000313" key="7">
    <source>
        <dbReference type="EMBL" id="ADU46314.1"/>
    </source>
</evidence>
<keyword evidence="2 4" id="KW-0378">Hydrolase</keyword>
<dbReference type="STRING" id="652103.Rpdx1_4768"/>
<dbReference type="Gene3D" id="3.20.20.80">
    <property type="entry name" value="Glycosidases"/>
    <property type="match status" value="1"/>
</dbReference>
<protein>
    <submittedName>
        <fullName evidence="7">Glycoside hydrolase family 5</fullName>
    </submittedName>
</protein>
<evidence type="ECO:0000313" key="8">
    <source>
        <dbReference type="Proteomes" id="UP000001402"/>
    </source>
</evidence>